<evidence type="ECO:0000313" key="2">
    <source>
        <dbReference type="EMBL" id="BBB32323.1"/>
    </source>
</evidence>
<gene>
    <name evidence="2" type="ORF">TTHT_0755</name>
</gene>
<reference evidence="2" key="2">
    <citation type="submission" date="2016-05" db="EMBL/GenBank/DDBJ databases">
        <title>Complete genome sequence of Thermotomaculum hydrothermale AC55.</title>
        <authorList>
            <person name="Takaki Y."/>
            <person name="Izumi H."/>
            <person name="Nunoura T."/>
            <person name="Takai K."/>
            <person name="Nakagawa S."/>
        </authorList>
    </citation>
    <scope>NUCLEOTIDE SEQUENCE</scope>
    <source>
        <strain evidence="2">AC55</strain>
    </source>
</reference>
<feature type="compositionally biased region" description="Gly residues" evidence="1">
    <location>
        <begin position="35"/>
        <end position="44"/>
    </location>
</feature>
<sequence>MLGSNVRAYKIIEIKIVSAEYETTEEISPEESWGNRGGSGGSGGDSDKPKPYLLKRDKENGKEYWENHKDYVGIAYVLPQKNIVNIKAGLKNPNPVGMVYFSQAEIYVPDGVEPHLFNQCWQVRLVRFTKLSELAKKLDSSGVNQALSLGGGKSGSTNKFMKLFNAIKEMFSGDIFIH</sequence>
<name>A0A7R6PZ51_9BACT</name>
<dbReference type="Proteomes" id="UP000595564">
    <property type="component" value="Chromosome"/>
</dbReference>
<feature type="region of interest" description="Disordered" evidence="1">
    <location>
        <begin position="27"/>
        <end position="53"/>
    </location>
</feature>
<dbReference type="AlphaFoldDB" id="A0A7R6PZ51"/>
<evidence type="ECO:0000313" key="3">
    <source>
        <dbReference type="Proteomes" id="UP000595564"/>
    </source>
</evidence>
<organism evidence="2 3">
    <name type="scientific">Thermotomaculum hydrothermale</name>
    <dbReference type="NCBI Taxonomy" id="981385"/>
    <lineage>
        <taxon>Bacteria</taxon>
        <taxon>Pseudomonadati</taxon>
        <taxon>Acidobacteriota</taxon>
        <taxon>Holophagae</taxon>
        <taxon>Thermotomaculales</taxon>
        <taxon>Thermotomaculaceae</taxon>
        <taxon>Thermotomaculum</taxon>
    </lineage>
</organism>
<keyword evidence="3" id="KW-1185">Reference proteome</keyword>
<dbReference type="EMBL" id="AP017470">
    <property type="protein sequence ID" value="BBB32323.1"/>
    <property type="molecule type" value="Genomic_DNA"/>
</dbReference>
<dbReference type="RefSeq" id="WP_201328669.1">
    <property type="nucleotide sequence ID" value="NZ_AP017470.1"/>
</dbReference>
<dbReference type="KEGG" id="thyd:TTHT_0755"/>
<reference evidence="2" key="1">
    <citation type="journal article" date="2012" name="Extremophiles">
        <title>Thermotomaculum hydrothermale gen. nov., sp. nov., a novel heterotrophic thermophile within the phylum Acidobacteria from a deep-sea hydrothermal vent chimney in the Southern Okinawa Trough.</title>
        <authorList>
            <person name="Izumi H."/>
            <person name="Nunoura T."/>
            <person name="Miyazaki M."/>
            <person name="Mino S."/>
            <person name="Toki T."/>
            <person name="Takai K."/>
            <person name="Sako Y."/>
            <person name="Sawabe T."/>
            <person name="Nakagawa S."/>
        </authorList>
    </citation>
    <scope>NUCLEOTIDE SEQUENCE [LARGE SCALE GENOMIC DNA]</scope>
    <source>
        <strain evidence="2">AC55</strain>
    </source>
</reference>
<protein>
    <submittedName>
        <fullName evidence="2">Uncharacterized protein</fullName>
    </submittedName>
</protein>
<evidence type="ECO:0000256" key="1">
    <source>
        <dbReference type="SAM" id="MobiDB-lite"/>
    </source>
</evidence>
<proteinExistence type="predicted"/>
<accession>A0A7R6PZ51</accession>